<comment type="caution">
    <text evidence="2">The sequence shown here is derived from an EMBL/GenBank/DDBJ whole genome shotgun (WGS) entry which is preliminary data.</text>
</comment>
<protein>
    <recommendedName>
        <fullName evidence="4">Portal protein</fullName>
    </recommendedName>
</protein>
<organism evidence="2 3">
    <name type="scientific">Shewanella cutis</name>
    <dbReference type="NCBI Taxonomy" id="2766780"/>
    <lineage>
        <taxon>Bacteria</taxon>
        <taxon>Pseudomonadati</taxon>
        <taxon>Pseudomonadota</taxon>
        <taxon>Gammaproteobacteria</taxon>
        <taxon>Alteromonadales</taxon>
        <taxon>Shewanellaceae</taxon>
        <taxon>Shewanella</taxon>
    </lineage>
</organism>
<proteinExistence type="predicted"/>
<sequence length="740" mass="84678">MSDEQKGANPKAYGHDYDQNSNLDILAQELERKLSDTIYQRGNIDVRMVEDLRNYHGQYDQVTLEAMNKNETAKVFIKLTRAKTNAGEAQLVDLLFPNDDKNWGIKPTPVPELVEMLEDKETPFELNGEQYQDEQGNVISNADVAARKQEKINAACDKMEKLISDQLVETKYNAKCREVIHDACTVGTGIIKGPVVLGKTDRAYTKDESGNFVVTINQKFQPGCEVVRPWDFYPDMSASTIEEAEFVFERRFMSKKQIRGLVNRKGFPKEQVAKVLQMRSMQTQHRSTYMDDVRILAGLSDSLNDTRYETWEYHGPVSRQVLEELKILEPIDPENEIDAQDEYDAVVFYCGGIVLGAKLALMDYSQDMPYRVYNWELDDSSVFGYGIPRMVRDEQAIINTTWRMILDNGAITSGPQIGVNKKLVKPQDGVWNLKPRKFWNIEGAAQDIKQAFTTFEFDSHIDELSQIYQTARILFDEVSGVPMLQQGEQGQSTQTLGGMSMLMNAANTVRRNQVKQWDDFITAPLISDFYHFNMMHSEDNDVKGDYQIDARGTSALLIKEQVGQALTNFINIAGNSPIFAPVLQLKSVQILKQWAKTQSLPDEIIPTDEELAQYQKQMEEQQAQGQQDPAMQLEQMRLQQVQIKADMDMQLAQFNAQQRMQEKQAELQMKQQQIAADMQRQESQERIELMKLAQNDKLNTEKLMVELQKVKSRSALEWDKFIAESNMKLNQGLTANYGLE</sequence>
<gene>
    <name evidence="2" type="ORF">H9J30_11905</name>
</gene>
<evidence type="ECO:0000313" key="3">
    <source>
        <dbReference type="Proteomes" id="UP000829384"/>
    </source>
</evidence>
<evidence type="ECO:0000256" key="1">
    <source>
        <dbReference type="SAM" id="Coils"/>
    </source>
</evidence>
<accession>A0ABS9QW81</accession>
<evidence type="ECO:0008006" key="4">
    <source>
        <dbReference type="Google" id="ProtNLM"/>
    </source>
</evidence>
<keyword evidence="1" id="KW-0175">Coiled coil</keyword>
<dbReference type="Proteomes" id="UP000829384">
    <property type="component" value="Unassembled WGS sequence"/>
</dbReference>
<keyword evidence="3" id="KW-1185">Reference proteome</keyword>
<dbReference type="InterPro" id="IPR056909">
    <property type="entry name" value="SU10_portal"/>
</dbReference>
<evidence type="ECO:0000313" key="2">
    <source>
        <dbReference type="EMBL" id="MCG9964615.1"/>
    </source>
</evidence>
<feature type="coiled-coil region" evidence="1">
    <location>
        <begin position="653"/>
        <end position="680"/>
    </location>
</feature>
<dbReference type="Pfam" id="PF23899">
    <property type="entry name" value="SU10_portal"/>
    <property type="match status" value="1"/>
</dbReference>
<dbReference type="RefSeq" id="WP_240131233.1">
    <property type="nucleotide sequence ID" value="NZ_JACSDI010000007.1"/>
</dbReference>
<reference evidence="2 3" key="1">
    <citation type="submission" date="2020-08" db="EMBL/GenBank/DDBJ databases">
        <title>Whole genome sequence of Shewanella sp strain PS-2.</title>
        <authorList>
            <person name="Das S.K."/>
        </authorList>
    </citation>
    <scope>NUCLEOTIDE SEQUENCE [LARGE SCALE GENOMIC DNA]</scope>
    <source>
        <strain evidence="2 3">PS-2</strain>
    </source>
</reference>
<dbReference type="EMBL" id="JACSDI010000007">
    <property type="protein sequence ID" value="MCG9964615.1"/>
    <property type="molecule type" value="Genomic_DNA"/>
</dbReference>
<name>A0ABS9QW81_9GAMM</name>